<dbReference type="GO" id="GO:0042840">
    <property type="term" value="P:D-glucuronate catabolic process"/>
    <property type="evidence" value="ECO:0007669"/>
    <property type="project" value="TreeGrafter"/>
</dbReference>
<evidence type="ECO:0000256" key="3">
    <source>
        <dbReference type="ARBA" id="ARBA00008397"/>
    </source>
</evidence>
<dbReference type="Gene3D" id="1.10.2020.10">
    <property type="entry name" value="uronate isomerase, domain 2, chain A"/>
    <property type="match status" value="1"/>
</dbReference>
<dbReference type="NCBIfam" id="NF002794">
    <property type="entry name" value="PRK02925.1"/>
    <property type="match status" value="1"/>
</dbReference>
<evidence type="ECO:0000313" key="8">
    <source>
        <dbReference type="EMBL" id="MTK20603.1"/>
    </source>
</evidence>
<dbReference type="PANTHER" id="PTHR30068">
    <property type="entry name" value="URONATE ISOMERASE"/>
    <property type="match status" value="1"/>
</dbReference>
<organism evidence="8 9">
    <name type="scientific">Turicibacter sanguinis</name>
    <dbReference type="NCBI Taxonomy" id="154288"/>
    <lineage>
        <taxon>Bacteria</taxon>
        <taxon>Bacillati</taxon>
        <taxon>Bacillota</taxon>
        <taxon>Erysipelotrichia</taxon>
        <taxon>Erysipelotrichales</taxon>
        <taxon>Turicibacteraceae</taxon>
        <taxon>Turicibacter</taxon>
    </lineage>
</organism>
<evidence type="ECO:0000256" key="7">
    <source>
        <dbReference type="HAMAP-Rule" id="MF_00675"/>
    </source>
</evidence>
<dbReference type="EMBL" id="WMQE01000006">
    <property type="protein sequence ID" value="MTK20603.1"/>
    <property type="molecule type" value="Genomic_DNA"/>
</dbReference>
<dbReference type="AlphaFoldDB" id="A0A173TVB8"/>
<evidence type="ECO:0000313" key="9">
    <source>
        <dbReference type="Proteomes" id="UP000487649"/>
    </source>
</evidence>
<gene>
    <name evidence="7 8" type="primary">uxaC</name>
    <name evidence="8" type="ORF">GMA92_04015</name>
</gene>
<dbReference type="GeneID" id="60059794"/>
<protein>
    <recommendedName>
        <fullName evidence="5 7">Uronate isomerase</fullName>
        <ecNumber evidence="4 7">5.3.1.12</ecNumber>
    </recommendedName>
    <alternativeName>
        <fullName evidence="7">Glucuronate isomerase</fullName>
    </alternativeName>
    <alternativeName>
        <fullName evidence="7">Uronic isomerase</fullName>
    </alternativeName>
</protein>
<sequence>MKGFLTEDFLLQNETAKVLYHQHAKKMPIIDFHSHLSAKEIYENNKFSNISEVWLGGDHYKWRAMRALGVNESIITGKEVSGEEKFNAWASSMPYLIGNPLYHWTHLELQRYFNIKTPLSAKSAKEIYEECNRLLATEDFRVRGLIDMMNVEVICTTDDPCDDLKYHQLIKEEGTCKAQILPTFRPDKAVNIELSWFTAWVQTLSQVVGYDIHELSDLFKALEERMDFFVECGCKACDNGVDVLAFTDSTVEEAAEIFKKAMSGATLTKEEVEKYKTQLYLFLGEQYHNRGWVMQFHIGAQRNNNTTMLEKLGPDTGYDSINNSLDTQKLSKFLNSLNLKGALPKTIIYDLNPSDNHKVVTLMQCFQDGVTPGKIQFGSGWWFNDHKDGMNDQMRALAANGVLAKFVGMLTDSRSFLSFPRHEYFRRLLCQLLGEYVENGEYPNDVEFLGQIVEDICYNNAKSFFNLDK</sequence>
<dbReference type="PANTHER" id="PTHR30068:SF4">
    <property type="entry name" value="URONATE ISOMERASE"/>
    <property type="match status" value="1"/>
</dbReference>
<name>A0A173TVB8_9FIRM</name>
<proteinExistence type="inferred from homology"/>
<reference evidence="8 9" key="1">
    <citation type="journal article" date="2019" name="Nat. Med.">
        <title>A library of human gut bacterial isolates paired with longitudinal multiomics data enables mechanistic microbiome research.</title>
        <authorList>
            <person name="Poyet M."/>
            <person name="Groussin M."/>
            <person name="Gibbons S.M."/>
            <person name="Avila-Pacheco J."/>
            <person name="Jiang X."/>
            <person name="Kearney S.M."/>
            <person name="Perrotta A.R."/>
            <person name="Berdy B."/>
            <person name="Zhao S."/>
            <person name="Lieberman T.D."/>
            <person name="Swanson P.K."/>
            <person name="Smith M."/>
            <person name="Roesemann S."/>
            <person name="Alexander J.E."/>
            <person name="Rich S.A."/>
            <person name="Livny J."/>
            <person name="Vlamakis H."/>
            <person name="Clish C."/>
            <person name="Bullock K."/>
            <person name="Deik A."/>
            <person name="Scott J."/>
            <person name="Pierce K.A."/>
            <person name="Xavier R.J."/>
            <person name="Alm E.J."/>
        </authorList>
    </citation>
    <scope>NUCLEOTIDE SEQUENCE [LARGE SCALE GENOMIC DNA]</scope>
    <source>
        <strain evidence="8 9">BIOML-A198</strain>
    </source>
</reference>
<evidence type="ECO:0000256" key="4">
    <source>
        <dbReference type="ARBA" id="ARBA00012546"/>
    </source>
</evidence>
<dbReference type="SUPFAM" id="SSF51556">
    <property type="entry name" value="Metallo-dependent hydrolases"/>
    <property type="match status" value="1"/>
</dbReference>
<dbReference type="Gene3D" id="3.20.20.140">
    <property type="entry name" value="Metal-dependent hydrolases"/>
    <property type="match status" value="1"/>
</dbReference>
<accession>A0A173TVB8</accession>
<dbReference type="EC" id="5.3.1.12" evidence="4 7"/>
<dbReference type="InterPro" id="IPR032466">
    <property type="entry name" value="Metal_Hydrolase"/>
</dbReference>
<comment type="caution">
    <text evidence="8">The sequence shown here is derived from an EMBL/GenBank/DDBJ whole genome shotgun (WGS) entry which is preliminary data.</text>
</comment>
<dbReference type="Proteomes" id="UP000487649">
    <property type="component" value="Unassembled WGS sequence"/>
</dbReference>
<dbReference type="GO" id="GO:0008880">
    <property type="term" value="F:glucuronate isomerase activity"/>
    <property type="evidence" value="ECO:0007669"/>
    <property type="project" value="UniProtKB-UniRule"/>
</dbReference>
<keyword evidence="6 7" id="KW-0413">Isomerase</keyword>
<comment type="catalytic activity">
    <reaction evidence="7">
        <text>aldehydo-D-galacturonate = keto-D-tagaturonate</text>
        <dbReference type="Rhea" id="RHEA:27702"/>
        <dbReference type="ChEBI" id="CHEBI:12952"/>
        <dbReference type="ChEBI" id="CHEBI:17886"/>
    </reaction>
</comment>
<evidence type="ECO:0000256" key="2">
    <source>
        <dbReference type="ARBA" id="ARBA00004892"/>
    </source>
</evidence>
<evidence type="ECO:0000256" key="6">
    <source>
        <dbReference type="ARBA" id="ARBA00023235"/>
    </source>
</evidence>
<dbReference type="Pfam" id="PF02614">
    <property type="entry name" value="UxaC"/>
    <property type="match status" value="1"/>
</dbReference>
<comment type="similarity">
    <text evidence="3 7">Belongs to the metallo-dependent hydrolases superfamily. Uronate isomerase family.</text>
</comment>
<evidence type="ECO:0000256" key="5">
    <source>
        <dbReference type="ARBA" id="ARBA00020555"/>
    </source>
</evidence>
<comment type="pathway">
    <text evidence="2 7">Carbohydrate metabolism; pentose and glucuronate interconversion.</text>
</comment>
<dbReference type="OrthoDB" id="9766564at2"/>
<comment type="catalytic activity">
    <reaction evidence="1 7">
        <text>D-glucuronate = D-fructuronate</text>
        <dbReference type="Rhea" id="RHEA:13049"/>
        <dbReference type="ChEBI" id="CHEBI:58720"/>
        <dbReference type="ChEBI" id="CHEBI:59863"/>
        <dbReference type="EC" id="5.3.1.12"/>
    </reaction>
</comment>
<evidence type="ECO:0000256" key="1">
    <source>
        <dbReference type="ARBA" id="ARBA00001165"/>
    </source>
</evidence>
<dbReference type="GO" id="GO:0019698">
    <property type="term" value="P:D-galacturonate catabolic process"/>
    <property type="evidence" value="ECO:0007669"/>
    <property type="project" value="TreeGrafter"/>
</dbReference>
<dbReference type="InterPro" id="IPR003766">
    <property type="entry name" value="Uronate_isomerase"/>
</dbReference>
<dbReference type="RefSeq" id="WP_006784713.1">
    <property type="nucleotide sequence ID" value="NZ_CABJBH010000018.1"/>
</dbReference>
<dbReference type="HAMAP" id="MF_00675">
    <property type="entry name" value="UxaC"/>
    <property type="match status" value="1"/>
</dbReference>